<reference evidence="3" key="2">
    <citation type="journal article" date="2023" name="IMA Fungus">
        <title>Comparative genomic study of the Penicillium genus elucidates a diverse pangenome and 15 lateral gene transfer events.</title>
        <authorList>
            <person name="Petersen C."/>
            <person name="Sorensen T."/>
            <person name="Nielsen M.R."/>
            <person name="Sondergaard T.E."/>
            <person name="Sorensen J.L."/>
            <person name="Fitzpatrick D.A."/>
            <person name="Frisvad J.C."/>
            <person name="Nielsen K.L."/>
        </authorList>
    </citation>
    <scope>NUCLEOTIDE SEQUENCE</scope>
    <source>
        <strain evidence="3">IBT 34128</strain>
    </source>
</reference>
<reference evidence="3" key="1">
    <citation type="submission" date="2022-11" db="EMBL/GenBank/DDBJ databases">
        <authorList>
            <person name="Petersen C."/>
        </authorList>
    </citation>
    <scope>NUCLEOTIDE SEQUENCE</scope>
    <source>
        <strain evidence="3">IBT 34128</strain>
    </source>
</reference>
<dbReference type="InterPro" id="IPR036291">
    <property type="entry name" value="NAD(P)-bd_dom_sf"/>
</dbReference>
<evidence type="ECO:0000313" key="3">
    <source>
        <dbReference type="EMBL" id="KAJ5084075.1"/>
    </source>
</evidence>
<dbReference type="Gene3D" id="3.40.50.720">
    <property type="entry name" value="NAD(P)-binding Rossmann-like Domain"/>
    <property type="match status" value="1"/>
</dbReference>
<dbReference type="InterPro" id="IPR020904">
    <property type="entry name" value="Sc_DH/Rdtase_CS"/>
</dbReference>
<dbReference type="SUPFAM" id="SSF51735">
    <property type="entry name" value="NAD(P)-binding Rossmann-fold domains"/>
    <property type="match status" value="1"/>
</dbReference>
<gene>
    <name evidence="3" type="ORF">NUU61_008654</name>
</gene>
<protein>
    <submittedName>
        <fullName evidence="3">Uncharacterized protein</fullName>
    </submittedName>
</protein>
<comment type="caution">
    <text evidence="3">The sequence shown here is derived from an EMBL/GenBank/DDBJ whole genome shotgun (WGS) entry which is preliminary data.</text>
</comment>
<dbReference type="NCBIfam" id="NF005559">
    <property type="entry name" value="PRK07231.1"/>
    <property type="match status" value="1"/>
</dbReference>
<dbReference type="AlphaFoldDB" id="A0A9W9JWI1"/>
<evidence type="ECO:0000256" key="1">
    <source>
        <dbReference type="ARBA" id="ARBA00006484"/>
    </source>
</evidence>
<sequence length="279" mass="29353">MADTSLPQAQRLLNKVAVVTGAASGLGRAISLLYAAHGAKLVCADLRPDIDPERSGQAPEPATHDLILARGGQAVFFQCDVTKAEQVAALVAEAVKHYGKLDIMVNNAGVNVESLEPAIIHEASEELFDKTLAINTKGVFLGSKYATAQMLKQEPHANGDRGWIVNVASIMGLVGLESCPGYCASKSAVVGLTRNIALDYAPHRIHCNAIAPGYTQTPMLNAATKLIPPEALGPIHALHPFKGLGEPDDIARAALFLASEDASWITGQCLAVDGGFTTR</sequence>
<evidence type="ECO:0000313" key="4">
    <source>
        <dbReference type="Proteomes" id="UP001141434"/>
    </source>
</evidence>
<accession>A0A9W9JWI1</accession>
<dbReference type="PANTHER" id="PTHR42760">
    <property type="entry name" value="SHORT-CHAIN DEHYDROGENASES/REDUCTASES FAMILY MEMBER"/>
    <property type="match status" value="1"/>
</dbReference>
<keyword evidence="4" id="KW-1185">Reference proteome</keyword>
<name>A0A9W9JWI1_9EURO</name>
<proteinExistence type="inferred from homology"/>
<dbReference type="Proteomes" id="UP001141434">
    <property type="component" value="Unassembled WGS sequence"/>
</dbReference>
<dbReference type="GeneID" id="81398348"/>
<dbReference type="RefSeq" id="XP_056507472.1">
    <property type="nucleotide sequence ID" value="XM_056659179.1"/>
</dbReference>
<keyword evidence="2" id="KW-0521">NADP</keyword>
<dbReference type="EMBL" id="JAPMSZ010000011">
    <property type="protein sequence ID" value="KAJ5084075.1"/>
    <property type="molecule type" value="Genomic_DNA"/>
</dbReference>
<dbReference type="CDD" id="cd05233">
    <property type="entry name" value="SDR_c"/>
    <property type="match status" value="1"/>
</dbReference>
<dbReference type="GO" id="GO:0016616">
    <property type="term" value="F:oxidoreductase activity, acting on the CH-OH group of donors, NAD or NADP as acceptor"/>
    <property type="evidence" value="ECO:0007669"/>
    <property type="project" value="TreeGrafter"/>
</dbReference>
<organism evidence="3 4">
    <name type="scientific">Penicillium alfredii</name>
    <dbReference type="NCBI Taxonomy" id="1506179"/>
    <lineage>
        <taxon>Eukaryota</taxon>
        <taxon>Fungi</taxon>
        <taxon>Dikarya</taxon>
        <taxon>Ascomycota</taxon>
        <taxon>Pezizomycotina</taxon>
        <taxon>Eurotiomycetes</taxon>
        <taxon>Eurotiomycetidae</taxon>
        <taxon>Eurotiales</taxon>
        <taxon>Aspergillaceae</taxon>
        <taxon>Penicillium</taxon>
    </lineage>
</organism>
<dbReference type="OrthoDB" id="47007at2759"/>
<comment type="similarity">
    <text evidence="1">Belongs to the short-chain dehydrogenases/reductases (SDR) family.</text>
</comment>
<dbReference type="FunFam" id="3.40.50.720:FF:000620">
    <property type="entry name" value="3-oxoacyl-(Acyl carrier protein) reductase"/>
    <property type="match status" value="1"/>
</dbReference>
<dbReference type="Pfam" id="PF13561">
    <property type="entry name" value="adh_short_C2"/>
    <property type="match status" value="1"/>
</dbReference>
<dbReference type="PRINTS" id="PR00081">
    <property type="entry name" value="GDHRDH"/>
</dbReference>
<dbReference type="PROSITE" id="PS00061">
    <property type="entry name" value="ADH_SHORT"/>
    <property type="match status" value="1"/>
</dbReference>
<evidence type="ECO:0000256" key="2">
    <source>
        <dbReference type="ARBA" id="ARBA00022857"/>
    </source>
</evidence>
<dbReference type="PANTHER" id="PTHR42760:SF124">
    <property type="entry name" value="SHORT-CHAIN DEHYDROGENASE_REDUCTASE"/>
    <property type="match status" value="1"/>
</dbReference>
<dbReference type="PRINTS" id="PR00080">
    <property type="entry name" value="SDRFAMILY"/>
</dbReference>
<dbReference type="InterPro" id="IPR002347">
    <property type="entry name" value="SDR_fam"/>
</dbReference>